<organism evidence="1 2">
    <name type="scientific">Dendrolimus kikuchii</name>
    <dbReference type="NCBI Taxonomy" id="765133"/>
    <lineage>
        <taxon>Eukaryota</taxon>
        <taxon>Metazoa</taxon>
        <taxon>Ecdysozoa</taxon>
        <taxon>Arthropoda</taxon>
        <taxon>Hexapoda</taxon>
        <taxon>Insecta</taxon>
        <taxon>Pterygota</taxon>
        <taxon>Neoptera</taxon>
        <taxon>Endopterygota</taxon>
        <taxon>Lepidoptera</taxon>
        <taxon>Glossata</taxon>
        <taxon>Ditrysia</taxon>
        <taxon>Bombycoidea</taxon>
        <taxon>Lasiocampidae</taxon>
        <taxon>Dendrolimus</taxon>
    </lineage>
</organism>
<gene>
    <name evidence="1" type="ORF">K1T71_005157</name>
</gene>
<sequence length="400" mass="46888">MQIIKVVSNPEYVSEDILDEDFITTFKHIHCMQVLLGSCRVNVKNRFVTTPSLFQKFYTLILMICAFGLNYIAVQVHFDKFKDYKSIYYLRLASVFVEIIKYICIIIHVRFLNGDANAEFFIKLQKTDRLMKIDRNPAINNILYRINVATVVFLTIYFLTLGIISIGSRMFIFLTLIGLAYSQHVFLLEMMLCTNILMYFFLRIRFVNSILKNYLYPPEEKLTKSFLITKNAIRYLAAETHDFASSDTDLYLKELFDSFFQFQTLYRFQILVFCFKCVISNLLTFEFAIFAMQSSILDTTEILITTMYLSFDLLIALLLSIRCESFYREIKETKRLCIGVMALYQDGPLREKARKMLSLIEEDPPSFNVYDMWQVDASIFVNILSLITNLVLTLLQFAFL</sequence>
<evidence type="ECO:0000313" key="2">
    <source>
        <dbReference type="Proteomes" id="UP000824533"/>
    </source>
</evidence>
<comment type="caution">
    <text evidence="1">The sequence shown here is derived from an EMBL/GenBank/DDBJ whole genome shotgun (WGS) entry which is preliminary data.</text>
</comment>
<dbReference type="EMBL" id="CM034394">
    <property type="protein sequence ID" value="KAJ0179445.1"/>
    <property type="molecule type" value="Genomic_DNA"/>
</dbReference>
<accession>A0ACC1D6F7</accession>
<evidence type="ECO:0000313" key="1">
    <source>
        <dbReference type="EMBL" id="KAJ0179445.1"/>
    </source>
</evidence>
<reference evidence="1 2" key="1">
    <citation type="journal article" date="2021" name="Front. Genet.">
        <title>Chromosome-Level Genome Assembly Reveals Significant Gene Expansion in the Toll and IMD Signaling Pathways of Dendrolimus kikuchii.</title>
        <authorList>
            <person name="Zhou J."/>
            <person name="Wu P."/>
            <person name="Xiong Z."/>
            <person name="Liu N."/>
            <person name="Zhao N."/>
            <person name="Ji M."/>
            <person name="Qiu Y."/>
            <person name="Yang B."/>
        </authorList>
    </citation>
    <scope>NUCLEOTIDE SEQUENCE [LARGE SCALE GENOMIC DNA]</scope>
    <source>
        <strain evidence="1">Ann1</strain>
    </source>
</reference>
<protein>
    <submittedName>
        <fullName evidence="1">Uncharacterized protein</fullName>
    </submittedName>
</protein>
<proteinExistence type="predicted"/>
<dbReference type="Proteomes" id="UP000824533">
    <property type="component" value="Linkage Group LG08"/>
</dbReference>
<name>A0ACC1D6F7_9NEOP</name>
<keyword evidence="2" id="KW-1185">Reference proteome</keyword>